<reference evidence="1" key="1">
    <citation type="journal article" date="2019" name="bioRxiv">
        <title>The Genome of the Zebra Mussel, Dreissena polymorpha: A Resource for Invasive Species Research.</title>
        <authorList>
            <person name="McCartney M.A."/>
            <person name="Auch B."/>
            <person name="Kono T."/>
            <person name="Mallez S."/>
            <person name="Zhang Y."/>
            <person name="Obille A."/>
            <person name="Becker A."/>
            <person name="Abrahante J.E."/>
            <person name="Garbe J."/>
            <person name="Badalamenti J.P."/>
            <person name="Herman A."/>
            <person name="Mangelson H."/>
            <person name="Liachko I."/>
            <person name="Sullivan S."/>
            <person name="Sone E.D."/>
            <person name="Koren S."/>
            <person name="Silverstein K.A.T."/>
            <person name="Beckman K.B."/>
            <person name="Gohl D.M."/>
        </authorList>
    </citation>
    <scope>NUCLEOTIDE SEQUENCE</scope>
    <source>
        <strain evidence="1">Duluth1</strain>
        <tissue evidence="1">Whole animal</tissue>
    </source>
</reference>
<dbReference type="Proteomes" id="UP000828390">
    <property type="component" value="Unassembled WGS sequence"/>
</dbReference>
<reference evidence="1" key="2">
    <citation type="submission" date="2020-11" db="EMBL/GenBank/DDBJ databases">
        <authorList>
            <person name="McCartney M.A."/>
            <person name="Auch B."/>
            <person name="Kono T."/>
            <person name="Mallez S."/>
            <person name="Becker A."/>
            <person name="Gohl D.M."/>
            <person name="Silverstein K.A.T."/>
            <person name="Koren S."/>
            <person name="Bechman K.B."/>
            <person name="Herman A."/>
            <person name="Abrahante J.E."/>
            <person name="Garbe J."/>
        </authorList>
    </citation>
    <scope>NUCLEOTIDE SEQUENCE</scope>
    <source>
        <strain evidence="1">Duluth1</strain>
        <tissue evidence="1">Whole animal</tissue>
    </source>
</reference>
<comment type="caution">
    <text evidence="1">The sequence shown here is derived from an EMBL/GenBank/DDBJ whole genome shotgun (WGS) entry which is preliminary data.</text>
</comment>
<organism evidence="1 2">
    <name type="scientific">Dreissena polymorpha</name>
    <name type="common">Zebra mussel</name>
    <name type="synonym">Mytilus polymorpha</name>
    <dbReference type="NCBI Taxonomy" id="45954"/>
    <lineage>
        <taxon>Eukaryota</taxon>
        <taxon>Metazoa</taxon>
        <taxon>Spiralia</taxon>
        <taxon>Lophotrochozoa</taxon>
        <taxon>Mollusca</taxon>
        <taxon>Bivalvia</taxon>
        <taxon>Autobranchia</taxon>
        <taxon>Heteroconchia</taxon>
        <taxon>Euheterodonta</taxon>
        <taxon>Imparidentia</taxon>
        <taxon>Neoheterodontei</taxon>
        <taxon>Myida</taxon>
        <taxon>Dreissenoidea</taxon>
        <taxon>Dreissenidae</taxon>
        <taxon>Dreissena</taxon>
    </lineage>
</organism>
<evidence type="ECO:0000313" key="2">
    <source>
        <dbReference type="Proteomes" id="UP000828390"/>
    </source>
</evidence>
<name>A0A9D4BTE7_DREPO</name>
<proteinExistence type="predicted"/>
<keyword evidence="2" id="KW-1185">Reference proteome</keyword>
<evidence type="ECO:0000313" key="1">
    <source>
        <dbReference type="EMBL" id="KAH3704882.1"/>
    </source>
</evidence>
<dbReference type="AlphaFoldDB" id="A0A9D4BTE7"/>
<protein>
    <submittedName>
        <fullName evidence="1">Uncharacterized protein</fullName>
    </submittedName>
</protein>
<dbReference type="EMBL" id="JAIWYP010000015">
    <property type="protein sequence ID" value="KAH3704882.1"/>
    <property type="molecule type" value="Genomic_DNA"/>
</dbReference>
<sequence length="87" mass="10212">MAFYGIPQRSIEFHSILWNCTAFYGIPQHSVEFYDIPYHIKSLLCLFFHFSIDSMESYGKLVPIFHGIPPNDFYRIPYDSTADLQRG</sequence>
<accession>A0A9D4BTE7</accession>
<gene>
    <name evidence="1" type="ORF">DPMN_079943</name>
</gene>